<organism evidence="4 5">
    <name type="scientific">Sphingobium ummariense RL-3</name>
    <dbReference type="NCBI Taxonomy" id="1346791"/>
    <lineage>
        <taxon>Bacteria</taxon>
        <taxon>Pseudomonadati</taxon>
        <taxon>Pseudomonadota</taxon>
        <taxon>Alphaproteobacteria</taxon>
        <taxon>Sphingomonadales</taxon>
        <taxon>Sphingomonadaceae</taxon>
        <taxon>Sphingobium</taxon>
    </lineage>
</organism>
<dbReference type="GO" id="GO:0004340">
    <property type="term" value="F:glucokinase activity"/>
    <property type="evidence" value="ECO:0007669"/>
    <property type="project" value="InterPro"/>
</dbReference>
<dbReference type="GO" id="GO:0005829">
    <property type="term" value="C:cytosol"/>
    <property type="evidence" value="ECO:0007669"/>
    <property type="project" value="TreeGrafter"/>
</dbReference>
<comment type="caution">
    <text evidence="4">The sequence shown here is derived from an EMBL/GenBank/DDBJ whole genome shotgun (WGS) entry which is preliminary data.</text>
</comment>
<reference evidence="4 5" key="1">
    <citation type="journal article" date="2013" name="Genome Announc.">
        <title>Draft Genome Sequence of Sphingobium ummariense Strain RL-3, a Hexachlorocyclohexane-Degrading Bacterium.</title>
        <authorList>
            <person name="Kohli P."/>
            <person name="Dua A."/>
            <person name="Sangwan N."/>
            <person name="Oldach P."/>
            <person name="Khurana J.P."/>
            <person name="Lal R."/>
        </authorList>
    </citation>
    <scope>NUCLEOTIDE SEQUENCE [LARGE SCALE GENOMIC DNA]</scope>
    <source>
        <strain evidence="4 5">RL-3</strain>
    </source>
</reference>
<sequence length="327" mass="35543">MPDMTEIIAADIGGTNARFARATLDERGVPTLGTVRKYKVEEYSSLEACWTAFAEDEKKDGAGDLPDCASIAFATAIGRDVIKLTNSNWVIRADTLAEDIGVRTVRLVNDFEAVAFAVSRLPPENLPLLFGEDRPFPYDGGVTVMGPGTGLGVAMIAYDNGHPHVVATEGGHLDFAPLDHIEERILSYLRDKFLRVSTERIVSGPGLNYIYKALATIGHERVVLMEDPELWQAALDGSDPFARRALERFCMCYGSVAGDLALAHGPHGVVLAGGLTQRMKDFLTQSGFHARFKAKGRFESLMATVPIRCAIHDEIGLFGAAAAFREK</sequence>
<evidence type="ECO:0000313" key="5">
    <source>
        <dbReference type="Proteomes" id="UP000015523"/>
    </source>
</evidence>
<dbReference type="Pfam" id="PF02685">
    <property type="entry name" value="Glucokinase"/>
    <property type="match status" value="1"/>
</dbReference>
<comment type="similarity">
    <text evidence="3">Belongs to the bacterial glucokinase family.</text>
</comment>
<dbReference type="SUPFAM" id="SSF53067">
    <property type="entry name" value="Actin-like ATPase domain"/>
    <property type="match status" value="1"/>
</dbReference>
<dbReference type="CDD" id="cd24008">
    <property type="entry name" value="ASKHA_NBD_GLK"/>
    <property type="match status" value="1"/>
</dbReference>
<proteinExistence type="inferred from homology"/>
<dbReference type="eggNOG" id="COG0837">
    <property type="taxonomic scope" value="Bacteria"/>
</dbReference>
<dbReference type="PATRIC" id="fig|1346791.3.peg.2851"/>
<keyword evidence="5" id="KW-1185">Reference proteome</keyword>
<name>T0J3I9_9SPHN</name>
<dbReference type="Gene3D" id="3.30.420.40">
    <property type="match status" value="1"/>
</dbReference>
<dbReference type="InterPro" id="IPR043129">
    <property type="entry name" value="ATPase_NBD"/>
</dbReference>
<dbReference type="GO" id="GO:0005536">
    <property type="term" value="F:D-glucose binding"/>
    <property type="evidence" value="ECO:0007669"/>
    <property type="project" value="InterPro"/>
</dbReference>
<evidence type="ECO:0000256" key="2">
    <source>
        <dbReference type="ARBA" id="ARBA00022777"/>
    </source>
</evidence>
<dbReference type="RefSeq" id="WP_021318715.1">
    <property type="nucleotide sequence ID" value="NZ_AUWY01000101.1"/>
</dbReference>
<keyword evidence="2 4" id="KW-0418">Kinase</keyword>
<evidence type="ECO:0000313" key="4">
    <source>
        <dbReference type="EMBL" id="EQB31417.1"/>
    </source>
</evidence>
<dbReference type="InterPro" id="IPR050201">
    <property type="entry name" value="Bacterial_glucokinase"/>
</dbReference>
<gene>
    <name evidence="4" type="ORF">M529_14810</name>
</gene>
<dbReference type="Proteomes" id="UP000015523">
    <property type="component" value="Unassembled WGS sequence"/>
</dbReference>
<dbReference type="PANTHER" id="PTHR47690:SF1">
    <property type="entry name" value="GLUCOKINASE"/>
    <property type="match status" value="1"/>
</dbReference>
<dbReference type="EMBL" id="AUWY01000101">
    <property type="protein sequence ID" value="EQB31417.1"/>
    <property type="molecule type" value="Genomic_DNA"/>
</dbReference>
<dbReference type="GO" id="GO:0005524">
    <property type="term" value="F:ATP binding"/>
    <property type="evidence" value="ECO:0007669"/>
    <property type="project" value="InterPro"/>
</dbReference>
<keyword evidence="1" id="KW-0808">Transferase</keyword>
<dbReference type="Gene3D" id="3.40.367.20">
    <property type="match status" value="1"/>
</dbReference>
<dbReference type="PANTHER" id="PTHR47690">
    <property type="entry name" value="GLUCOKINASE"/>
    <property type="match status" value="1"/>
</dbReference>
<dbReference type="GO" id="GO:0006096">
    <property type="term" value="P:glycolytic process"/>
    <property type="evidence" value="ECO:0007669"/>
    <property type="project" value="InterPro"/>
</dbReference>
<protein>
    <submittedName>
        <fullName evidence="4">Glucokinase</fullName>
    </submittedName>
</protein>
<dbReference type="NCBIfam" id="TIGR00749">
    <property type="entry name" value="glk"/>
    <property type="match status" value="1"/>
</dbReference>
<evidence type="ECO:0000256" key="1">
    <source>
        <dbReference type="ARBA" id="ARBA00022679"/>
    </source>
</evidence>
<dbReference type="OrthoDB" id="9800595at2"/>
<dbReference type="STRING" id="1346791.M529_14810"/>
<dbReference type="AlphaFoldDB" id="T0J3I9"/>
<accession>T0J3I9</accession>
<dbReference type="InterPro" id="IPR003836">
    <property type="entry name" value="Glucokinase"/>
</dbReference>
<evidence type="ECO:0000256" key="3">
    <source>
        <dbReference type="RuleBase" id="RU004046"/>
    </source>
</evidence>